<name>A0A2T3ZJ25_TRIA4</name>
<protein>
    <submittedName>
        <fullName evidence="2">Uncharacterized protein</fullName>
    </submittedName>
</protein>
<accession>A0A2T3ZJ25</accession>
<dbReference type="PANTHER" id="PTHR35043:SF7">
    <property type="entry name" value="TRANSCRIPTION FACTOR DOMAIN-CONTAINING PROTEIN"/>
    <property type="match status" value="1"/>
</dbReference>
<sequence>MDKFHHFNPNCTLPNQETTGFVKAPNIRTTMQIIWSCFSVILLCTWSILRPNVPPELTPNGWRQSIYKKAFLVCRKVYWMGVMLIAPEFLTTFTTKKMLGTKKNVAELKRLAGDEIEWGLPQTILADPCLSLPYSVANNDNLR</sequence>
<keyword evidence="1" id="KW-0812">Transmembrane</keyword>
<evidence type="ECO:0000256" key="1">
    <source>
        <dbReference type="SAM" id="Phobius"/>
    </source>
</evidence>
<feature type="transmembrane region" description="Helical" evidence="1">
    <location>
        <begin position="77"/>
        <end position="95"/>
    </location>
</feature>
<dbReference type="AlphaFoldDB" id="A0A2T3ZJ25"/>
<evidence type="ECO:0000313" key="2">
    <source>
        <dbReference type="EMBL" id="PTB44796.1"/>
    </source>
</evidence>
<keyword evidence="1" id="KW-0472">Membrane</keyword>
<dbReference type="PANTHER" id="PTHR35043">
    <property type="entry name" value="TRANSCRIPTION FACTOR DOMAIN-CONTAINING PROTEIN"/>
    <property type="match status" value="1"/>
</dbReference>
<evidence type="ECO:0000313" key="3">
    <source>
        <dbReference type="Proteomes" id="UP000240493"/>
    </source>
</evidence>
<organism evidence="2 3">
    <name type="scientific">Trichoderma asperellum (strain ATCC 204424 / CBS 433.97 / NBRC 101777)</name>
    <dbReference type="NCBI Taxonomy" id="1042311"/>
    <lineage>
        <taxon>Eukaryota</taxon>
        <taxon>Fungi</taxon>
        <taxon>Dikarya</taxon>
        <taxon>Ascomycota</taxon>
        <taxon>Pezizomycotina</taxon>
        <taxon>Sordariomycetes</taxon>
        <taxon>Hypocreomycetidae</taxon>
        <taxon>Hypocreales</taxon>
        <taxon>Hypocreaceae</taxon>
        <taxon>Trichoderma</taxon>
    </lineage>
</organism>
<keyword evidence="1" id="KW-1133">Transmembrane helix</keyword>
<gene>
    <name evidence="2" type="ORF">M441DRAFT_42948</name>
</gene>
<dbReference type="EMBL" id="KZ679257">
    <property type="protein sequence ID" value="PTB44796.1"/>
    <property type="molecule type" value="Genomic_DNA"/>
</dbReference>
<dbReference type="STRING" id="1042311.A0A2T3ZJ25"/>
<reference evidence="2 3" key="1">
    <citation type="submission" date="2016-07" db="EMBL/GenBank/DDBJ databases">
        <title>Multiple horizontal gene transfer events from other fungi enriched the ability of initially mycotrophic Trichoderma (Ascomycota) to feed on dead plant biomass.</title>
        <authorList>
            <consortium name="DOE Joint Genome Institute"/>
            <person name="Aerts A."/>
            <person name="Atanasova L."/>
            <person name="Chenthamara K."/>
            <person name="Zhang J."/>
            <person name="Grujic M."/>
            <person name="Henrissat B."/>
            <person name="Kuo A."/>
            <person name="Salamov A."/>
            <person name="Lipzen A."/>
            <person name="Labutti K."/>
            <person name="Barry K."/>
            <person name="Miao Y."/>
            <person name="Rahimi M.J."/>
            <person name="Shen Q."/>
            <person name="Grigoriev I.V."/>
            <person name="Kubicek C.P."/>
            <person name="Druzhinina I.S."/>
        </authorList>
    </citation>
    <scope>NUCLEOTIDE SEQUENCE [LARGE SCALE GENOMIC DNA]</scope>
    <source>
        <strain evidence="2 3">CBS 433.97</strain>
    </source>
</reference>
<feature type="transmembrane region" description="Helical" evidence="1">
    <location>
        <begin position="33"/>
        <end position="49"/>
    </location>
</feature>
<keyword evidence="3" id="KW-1185">Reference proteome</keyword>
<dbReference type="Proteomes" id="UP000240493">
    <property type="component" value="Unassembled WGS sequence"/>
</dbReference>
<proteinExistence type="predicted"/>
<dbReference type="OrthoDB" id="3061561at2759"/>